<sequence>MNLLAVSHSCVVETNQRVYGELERELGRVDLVVPKRWFHEHTRGPLSPQRSSGFGGRILALPVLRPGSVQLHAYAASAARVLRRVRPDLLYIEEEPYSLAAVQWATAARRAGVPAVFYNAQNLHKRYPAPVRAWERWVWRSAAGAVCVSDTVRQALRRRGYAGRSWVVPLSVDVSLFQPEAADTALRDRLGLRRHVLSYLGRLVPEKGVLVALEAYRELARRADTSLLCIGGGPLAAELRRQEGVVVLDETPHADVHRILPLSDLLLMPSMTTPAWKEQFGRAAIEAMACGIPVVGSDSGEIPAILRATGGGVVVREGDPAALGDAISRLLDSERARRDLGARGRESVAARFSTRAVAAQLAAAFEEALRAC</sequence>
<name>A0A934K0L6_9BACT</name>
<dbReference type="GO" id="GO:0016757">
    <property type="term" value="F:glycosyltransferase activity"/>
    <property type="evidence" value="ECO:0007669"/>
    <property type="project" value="InterPro"/>
</dbReference>
<dbReference type="Gene3D" id="3.40.50.2000">
    <property type="entry name" value="Glycogen Phosphorylase B"/>
    <property type="match status" value="2"/>
</dbReference>
<dbReference type="Pfam" id="PF13439">
    <property type="entry name" value="Glyco_transf_4"/>
    <property type="match status" value="1"/>
</dbReference>
<dbReference type="AlphaFoldDB" id="A0A934K0L6"/>
<comment type="caution">
    <text evidence="3">The sequence shown here is derived from an EMBL/GenBank/DDBJ whole genome shotgun (WGS) entry which is preliminary data.</text>
</comment>
<dbReference type="InterPro" id="IPR028098">
    <property type="entry name" value="Glyco_trans_4-like_N"/>
</dbReference>
<feature type="domain" description="Glycosyl transferase family 1" evidence="1">
    <location>
        <begin position="194"/>
        <end position="346"/>
    </location>
</feature>
<evidence type="ECO:0000259" key="1">
    <source>
        <dbReference type="Pfam" id="PF00534"/>
    </source>
</evidence>
<reference evidence="3" key="1">
    <citation type="submission" date="2020-10" db="EMBL/GenBank/DDBJ databases">
        <title>Ca. Dormibacterota MAGs.</title>
        <authorList>
            <person name="Montgomery K."/>
        </authorList>
    </citation>
    <scope>NUCLEOTIDE SEQUENCE [LARGE SCALE GENOMIC DNA]</scope>
    <source>
        <strain evidence="3">SC8812_S17_10</strain>
    </source>
</reference>
<dbReference type="SUPFAM" id="SSF53756">
    <property type="entry name" value="UDP-Glycosyltransferase/glycogen phosphorylase"/>
    <property type="match status" value="1"/>
</dbReference>
<keyword evidence="4" id="KW-1185">Reference proteome</keyword>
<dbReference type="EMBL" id="JAEKNR010000071">
    <property type="protein sequence ID" value="MBJ7597639.1"/>
    <property type="molecule type" value="Genomic_DNA"/>
</dbReference>
<accession>A0A934K0L6</accession>
<dbReference type="Pfam" id="PF00534">
    <property type="entry name" value="Glycos_transf_1"/>
    <property type="match status" value="1"/>
</dbReference>
<dbReference type="RefSeq" id="WP_338200026.1">
    <property type="nucleotide sequence ID" value="NZ_JAEKNR010000071.1"/>
</dbReference>
<protein>
    <submittedName>
        <fullName evidence="3">Glycosyltransferase family 4 protein</fullName>
    </submittedName>
</protein>
<gene>
    <name evidence="3" type="ORF">JF922_06080</name>
</gene>
<organism evidence="3 4">
    <name type="scientific">Candidatus Nephthysia bennettiae</name>
    <dbReference type="NCBI Taxonomy" id="3127016"/>
    <lineage>
        <taxon>Bacteria</taxon>
        <taxon>Bacillati</taxon>
        <taxon>Candidatus Dormiibacterota</taxon>
        <taxon>Candidatus Dormibacteria</taxon>
        <taxon>Candidatus Dormibacterales</taxon>
        <taxon>Candidatus Dormibacteraceae</taxon>
        <taxon>Candidatus Nephthysia</taxon>
    </lineage>
</organism>
<dbReference type="PANTHER" id="PTHR45947:SF3">
    <property type="entry name" value="SULFOQUINOVOSYL TRANSFERASE SQD2"/>
    <property type="match status" value="1"/>
</dbReference>
<proteinExistence type="predicted"/>
<evidence type="ECO:0000313" key="4">
    <source>
        <dbReference type="Proteomes" id="UP000612893"/>
    </source>
</evidence>
<evidence type="ECO:0000313" key="3">
    <source>
        <dbReference type="EMBL" id="MBJ7597639.1"/>
    </source>
</evidence>
<dbReference type="InterPro" id="IPR050194">
    <property type="entry name" value="Glycosyltransferase_grp1"/>
</dbReference>
<dbReference type="InterPro" id="IPR001296">
    <property type="entry name" value="Glyco_trans_1"/>
</dbReference>
<evidence type="ECO:0000259" key="2">
    <source>
        <dbReference type="Pfam" id="PF13439"/>
    </source>
</evidence>
<feature type="domain" description="Glycosyltransferase subfamily 4-like N-terminal" evidence="2">
    <location>
        <begin position="56"/>
        <end position="175"/>
    </location>
</feature>
<dbReference type="Proteomes" id="UP000612893">
    <property type="component" value="Unassembled WGS sequence"/>
</dbReference>
<dbReference type="PANTHER" id="PTHR45947">
    <property type="entry name" value="SULFOQUINOVOSYL TRANSFERASE SQD2"/>
    <property type="match status" value="1"/>
</dbReference>
<dbReference type="CDD" id="cd03801">
    <property type="entry name" value="GT4_PimA-like"/>
    <property type="match status" value="1"/>
</dbReference>